<keyword evidence="3" id="KW-0804">Transcription</keyword>
<dbReference type="SMART" id="SM00345">
    <property type="entry name" value="HTH_GNTR"/>
    <property type="match status" value="1"/>
</dbReference>
<dbReference type="InterPro" id="IPR036390">
    <property type="entry name" value="WH_DNA-bd_sf"/>
</dbReference>
<evidence type="ECO:0000256" key="2">
    <source>
        <dbReference type="ARBA" id="ARBA00023125"/>
    </source>
</evidence>
<evidence type="ECO:0000313" key="5">
    <source>
        <dbReference type="EMBL" id="MDQ0478909.1"/>
    </source>
</evidence>
<dbReference type="SUPFAM" id="SSF46785">
    <property type="entry name" value="Winged helix' DNA-binding domain"/>
    <property type="match status" value="1"/>
</dbReference>
<comment type="caution">
    <text evidence="5">The sequence shown here is derived from an EMBL/GenBank/DDBJ whole genome shotgun (WGS) entry which is preliminary data.</text>
</comment>
<evidence type="ECO:0000313" key="6">
    <source>
        <dbReference type="Proteomes" id="UP001224418"/>
    </source>
</evidence>
<dbReference type="PANTHER" id="PTHR38445:SF6">
    <property type="entry name" value="GNTR-FAMILY TRANSCRIPTIONAL REGULATOR"/>
    <property type="match status" value="1"/>
</dbReference>
<dbReference type="EMBL" id="JAUSWN010000004">
    <property type="protein sequence ID" value="MDQ0478909.1"/>
    <property type="molecule type" value="Genomic_DNA"/>
</dbReference>
<dbReference type="PANTHER" id="PTHR38445">
    <property type="entry name" value="HTH-TYPE TRANSCRIPTIONAL REPRESSOR YTRA"/>
    <property type="match status" value="1"/>
</dbReference>
<evidence type="ECO:0000259" key="4">
    <source>
        <dbReference type="PROSITE" id="PS50949"/>
    </source>
</evidence>
<evidence type="ECO:0000256" key="1">
    <source>
        <dbReference type="ARBA" id="ARBA00023015"/>
    </source>
</evidence>
<dbReference type="CDD" id="cd07377">
    <property type="entry name" value="WHTH_GntR"/>
    <property type="match status" value="1"/>
</dbReference>
<dbReference type="InterPro" id="IPR000524">
    <property type="entry name" value="Tscrpt_reg_HTH_GntR"/>
</dbReference>
<keyword evidence="2 5" id="KW-0238">DNA-binding</keyword>
<feature type="domain" description="HTH gntR-type" evidence="4">
    <location>
        <begin position="9"/>
        <end position="77"/>
    </location>
</feature>
<sequence length="119" mass="13926">MNIKLNDKEPIYLQIIEYIKKELIKGNLQPGQVIPSRREFAEMIQVNPNTVQRAYKEMEGMGLITTMRNSQSEITLDKKFLNSLKENYIEEKVSEFINVMKSINMSKEDIINLIDKKTD</sequence>
<name>A0ABU0JP99_HATLI</name>
<proteinExistence type="predicted"/>
<organism evidence="5 6">
    <name type="scientific">Hathewaya limosa</name>
    <name type="common">Clostridium limosum</name>
    <dbReference type="NCBI Taxonomy" id="1536"/>
    <lineage>
        <taxon>Bacteria</taxon>
        <taxon>Bacillati</taxon>
        <taxon>Bacillota</taxon>
        <taxon>Clostridia</taxon>
        <taxon>Eubacteriales</taxon>
        <taxon>Clostridiaceae</taxon>
        <taxon>Hathewaya</taxon>
    </lineage>
</organism>
<gene>
    <name evidence="5" type="ORF">QOZ93_000637</name>
</gene>
<dbReference type="RefSeq" id="WP_307355087.1">
    <property type="nucleotide sequence ID" value="NZ_BAAACJ010000041.1"/>
</dbReference>
<accession>A0ABU0JP99</accession>
<reference evidence="5 6" key="1">
    <citation type="submission" date="2023-07" db="EMBL/GenBank/DDBJ databases">
        <title>Genomic Encyclopedia of Type Strains, Phase IV (KMG-IV): sequencing the most valuable type-strain genomes for metagenomic binning, comparative biology and taxonomic classification.</title>
        <authorList>
            <person name="Goeker M."/>
        </authorList>
    </citation>
    <scope>NUCLEOTIDE SEQUENCE [LARGE SCALE GENOMIC DNA]</scope>
    <source>
        <strain evidence="5 6">DSM 1400</strain>
    </source>
</reference>
<dbReference type="Proteomes" id="UP001224418">
    <property type="component" value="Unassembled WGS sequence"/>
</dbReference>
<dbReference type="Pfam" id="PF00392">
    <property type="entry name" value="GntR"/>
    <property type="match status" value="1"/>
</dbReference>
<dbReference type="GO" id="GO:0003677">
    <property type="term" value="F:DNA binding"/>
    <property type="evidence" value="ECO:0007669"/>
    <property type="project" value="UniProtKB-KW"/>
</dbReference>
<keyword evidence="1" id="KW-0805">Transcription regulation</keyword>
<keyword evidence="6" id="KW-1185">Reference proteome</keyword>
<dbReference type="InterPro" id="IPR036388">
    <property type="entry name" value="WH-like_DNA-bd_sf"/>
</dbReference>
<dbReference type="Gene3D" id="1.10.10.10">
    <property type="entry name" value="Winged helix-like DNA-binding domain superfamily/Winged helix DNA-binding domain"/>
    <property type="match status" value="1"/>
</dbReference>
<protein>
    <submittedName>
        <fullName evidence="5">DNA-binding transcriptional regulator YhcF (GntR family)</fullName>
    </submittedName>
</protein>
<evidence type="ECO:0000256" key="3">
    <source>
        <dbReference type="ARBA" id="ARBA00023163"/>
    </source>
</evidence>
<dbReference type="PROSITE" id="PS50949">
    <property type="entry name" value="HTH_GNTR"/>
    <property type="match status" value="1"/>
</dbReference>